<keyword evidence="3" id="KW-1185">Reference proteome</keyword>
<reference evidence="2 3" key="1">
    <citation type="submission" date="2019-09" db="EMBL/GenBank/DDBJ databases">
        <title>Whole genome sequences of isolates from the Mars Exploration Rovers.</title>
        <authorList>
            <person name="Seuylemezian A."/>
            <person name="Vaishampayan P."/>
        </authorList>
    </citation>
    <scope>NUCLEOTIDE SEQUENCE [LARGE SCALE GENOMIC DNA]</scope>
    <source>
        <strain evidence="2 3">MER_TA_151</strain>
    </source>
</reference>
<dbReference type="Proteomes" id="UP000326671">
    <property type="component" value="Unassembled WGS sequence"/>
</dbReference>
<sequence length="265" mass="29986">MTKKQKKKTIYQTKDNNQNNGPDPETLKEFTNFFNDADDYYEKSNNMAKYNENLSNSFFGELYQAHRIALSVIWALVKKGQKPGKTDQSISDRLVLVASFIQGIDLCQSTINSGLYTQASALLKQELETLAAIEEINQGKRMINKTPNVSNVKWKLSEYYGLLNQISHVANHKILNPIYNGKSETVLEEAIPVAVLPTYNQELSIKLYSFHVCLLLQLCSLMAALHEEQHGEGTTIVQNYLISDAVNIILESGFMRDLNQKVESD</sequence>
<gene>
    <name evidence="2" type="ORF">F4V44_12870</name>
</gene>
<dbReference type="RefSeq" id="WP_150440431.1">
    <property type="nucleotide sequence ID" value="NZ_VYKL01000019.1"/>
</dbReference>
<evidence type="ECO:0000313" key="2">
    <source>
        <dbReference type="EMBL" id="KAA9023554.1"/>
    </source>
</evidence>
<dbReference type="AlphaFoldDB" id="A0A5J5HPA0"/>
<comment type="caution">
    <text evidence="2">The sequence shown here is derived from an EMBL/GenBank/DDBJ whole genome shotgun (WGS) entry which is preliminary data.</text>
</comment>
<protein>
    <submittedName>
        <fullName evidence="2">Uncharacterized protein</fullName>
    </submittedName>
</protein>
<proteinExistence type="predicted"/>
<evidence type="ECO:0000256" key="1">
    <source>
        <dbReference type="SAM" id="MobiDB-lite"/>
    </source>
</evidence>
<dbReference type="EMBL" id="VYKL01000019">
    <property type="protein sequence ID" value="KAA9023554.1"/>
    <property type="molecule type" value="Genomic_DNA"/>
</dbReference>
<dbReference type="OrthoDB" id="1242798at2"/>
<name>A0A5J5HPA0_9BACI</name>
<accession>A0A5J5HPA0</accession>
<feature type="region of interest" description="Disordered" evidence="1">
    <location>
        <begin position="1"/>
        <end position="25"/>
    </location>
</feature>
<evidence type="ECO:0000313" key="3">
    <source>
        <dbReference type="Proteomes" id="UP000326671"/>
    </source>
</evidence>
<organism evidence="2 3">
    <name type="scientific">Niallia endozanthoxylica</name>
    <dbReference type="NCBI Taxonomy" id="2036016"/>
    <lineage>
        <taxon>Bacteria</taxon>
        <taxon>Bacillati</taxon>
        <taxon>Bacillota</taxon>
        <taxon>Bacilli</taxon>
        <taxon>Bacillales</taxon>
        <taxon>Bacillaceae</taxon>
        <taxon>Niallia</taxon>
    </lineage>
</organism>